<organism evidence="1 2">
    <name type="scientific">Schumannella luteola</name>
    <dbReference type="NCBI Taxonomy" id="472059"/>
    <lineage>
        <taxon>Bacteria</taxon>
        <taxon>Bacillati</taxon>
        <taxon>Actinomycetota</taxon>
        <taxon>Actinomycetes</taxon>
        <taxon>Micrococcales</taxon>
        <taxon>Microbacteriaceae</taxon>
        <taxon>Schumannella</taxon>
    </lineage>
</organism>
<evidence type="ECO:0000313" key="2">
    <source>
        <dbReference type="Proteomes" id="UP000553888"/>
    </source>
</evidence>
<reference evidence="1 2" key="1">
    <citation type="submission" date="2020-07" db="EMBL/GenBank/DDBJ databases">
        <title>Sequencing the genomes of 1000 actinobacteria strains.</title>
        <authorList>
            <person name="Klenk H.-P."/>
        </authorList>
    </citation>
    <scope>NUCLEOTIDE SEQUENCE [LARGE SCALE GENOMIC DNA]</scope>
    <source>
        <strain evidence="1 2">DSM 23141</strain>
    </source>
</reference>
<gene>
    <name evidence="1" type="ORF">BJ979_001022</name>
</gene>
<proteinExistence type="predicted"/>
<dbReference type="AlphaFoldDB" id="A0A852Y627"/>
<accession>A0A852Y627</accession>
<dbReference type="EMBL" id="JACBZY010000001">
    <property type="protein sequence ID" value="NYG98396.1"/>
    <property type="molecule type" value="Genomic_DNA"/>
</dbReference>
<evidence type="ECO:0000313" key="1">
    <source>
        <dbReference type="EMBL" id="NYG98396.1"/>
    </source>
</evidence>
<sequence>MTGSPLFLGPPVVGVGVDSSTRFDVLSTTNMLGFEKKWTHYQPELGFSHVEFSTRTHRFTLQQHAGNIGPVTTTAAEWPNQFREVSATIARTKSS</sequence>
<dbReference type="Proteomes" id="UP000553888">
    <property type="component" value="Unassembled WGS sequence"/>
</dbReference>
<keyword evidence="2" id="KW-1185">Reference proteome</keyword>
<name>A0A852Y627_9MICO</name>
<comment type="caution">
    <text evidence="1">The sequence shown here is derived from an EMBL/GenBank/DDBJ whole genome shotgun (WGS) entry which is preliminary data.</text>
</comment>
<protein>
    <submittedName>
        <fullName evidence="1">Sigma54-dependent transcription regulator</fullName>
    </submittedName>
</protein>